<keyword evidence="11 13" id="KW-0472">Membrane</keyword>
<dbReference type="GO" id="GO:0005886">
    <property type="term" value="C:plasma membrane"/>
    <property type="evidence" value="ECO:0007669"/>
    <property type="project" value="UniProtKB-SubCell"/>
</dbReference>
<feature type="transmembrane region" description="Helical" evidence="13">
    <location>
        <begin position="59"/>
        <end position="82"/>
    </location>
</feature>
<keyword evidence="9" id="KW-0067">ATP-binding</keyword>
<evidence type="ECO:0000256" key="13">
    <source>
        <dbReference type="SAM" id="Phobius"/>
    </source>
</evidence>
<evidence type="ECO:0000256" key="5">
    <source>
        <dbReference type="ARBA" id="ARBA00022553"/>
    </source>
</evidence>
<dbReference type="Gene3D" id="3.30.450.20">
    <property type="entry name" value="PAS domain"/>
    <property type="match status" value="1"/>
</dbReference>
<evidence type="ECO:0000256" key="11">
    <source>
        <dbReference type="ARBA" id="ARBA00023136"/>
    </source>
</evidence>
<accession>A0A380WQD8</accession>
<dbReference type="InterPro" id="IPR000014">
    <property type="entry name" value="PAS"/>
</dbReference>
<dbReference type="InterPro" id="IPR003661">
    <property type="entry name" value="HisK_dim/P_dom"/>
</dbReference>
<dbReference type="SUPFAM" id="SSF47384">
    <property type="entry name" value="Homodimeric domain of signal transducing histidine kinase"/>
    <property type="match status" value="1"/>
</dbReference>
<dbReference type="GO" id="GO:0009927">
    <property type="term" value="F:histidine phosphotransfer kinase activity"/>
    <property type="evidence" value="ECO:0007669"/>
    <property type="project" value="TreeGrafter"/>
</dbReference>
<keyword evidence="7" id="KW-0547">Nucleotide-binding</keyword>
<keyword evidence="13" id="KW-1133">Transmembrane helix</keyword>
<dbReference type="PANTHER" id="PTHR43047:SF63">
    <property type="entry name" value="HISTIDINE KINASE"/>
    <property type="match status" value="1"/>
</dbReference>
<evidence type="ECO:0000256" key="8">
    <source>
        <dbReference type="ARBA" id="ARBA00022777"/>
    </source>
</evidence>
<keyword evidence="6 15" id="KW-0808">Transferase</keyword>
<dbReference type="CDD" id="cd00130">
    <property type="entry name" value="PAS"/>
    <property type="match status" value="1"/>
</dbReference>
<evidence type="ECO:0000313" key="16">
    <source>
        <dbReference type="Proteomes" id="UP000254701"/>
    </source>
</evidence>
<dbReference type="GO" id="GO:0005524">
    <property type="term" value="F:ATP binding"/>
    <property type="evidence" value="ECO:0007669"/>
    <property type="project" value="UniProtKB-KW"/>
</dbReference>
<dbReference type="PRINTS" id="PR00344">
    <property type="entry name" value="BCTRLSENSOR"/>
</dbReference>
<keyword evidence="8" id="KW-0418">Kinase</keyword>
<dbReference type="Gene3D" id="1.10.287.130">
    <property type="match status" value="1"/>
</dbReference>
<reference evidence="15 16" key="1">
    <citation type="submission" date="2018-06" db="EMBL/GenBank/DDBJ databases">
        <authorList>
            <consortium name="Pathogen Informatics"/>
            <person name="Doyle S."/>
        </authorList>
    </citation>
    <scope>NUCLEOTIDE SEQUENCE [LARGE SCALE GENOMIC DNA]</scope>
    <source>
        <strain evidence="15 16">NCTC10684</strain>
    </source>
</reference>
<comment type="subcellular location">
    <subcellularLocation>
        <location evidence="2">Cell membrane</location>
    </subcellularLocation>
</comment>
<name>A0A380WQD8_AMIAI</name>
<gene>
    <name evidence="15" type="primary">pleC_3</name>
    <name evidence="15" type="ORF">NCTC10684_04329</name>
</gene>
<feature type="region of interest" description="Disordered" evidence="12">
    <location>
        <begin position="559"/>
        <end position="591"/>
    </location>
</feature>
<protein>
    <recommendedName>
        <fullName evidence="3">histidine kinase</fullName>
        <ecNumber evidence="3">2.7.13.3</ecNumber>
    </recommendedName>
</protein>
<dbReference type="InterPro" id="IPR005467">
    <property type="entry name" value="His_kinase_dom"/>
</dbReference>
<evidence type="ECO:0000256" key="4">
    <source>
        <dbReference type="ARBA" id="ARBA00022475"/>
    </source>
</evidence>
<dbReference type="SUPFAM" id="SSF55874">
    <property type="entry name" value="ATPase domain of HSP90 chaperone/DNA topoisomerase II/histidine kinase"/>
    <property type="match status" value="1"/>
</dbReference>
<evidence type="ECO:0000256" key="10">
    <source>
        <dbReference type="ARBA" id="ARBA00023012"/>
    </source>
</evidence>
<comment type="catalytic activity">
    <reaction evidence="1">
        <text>ATP + protein L-histidine = ADP + protein N-phospho-L-histidine.</text>
        <dbReference type="EC" id="2.7.13.3"/>
    </reaction>
</comment>
<dbReference type="SMART" id="SM00387">
    <property type="entry name" value="HATPase_c"/>
    <property type="match status" value="1"/>
</dbReference>
<evidence type="ECO:0000256" key="3">
    <source>
        <dbReference type="ARBA" id="ARBA00012438"/>
    </source>
</evidence>
<dbReference type="SMART" id="SM00388">
    <property type="entry name" value="HisKA"/>
    <property type="match status" value="1"/>
</dbReference>
<proteinExistence type="predicted"/>
<dbReference type="InterPro" id="IPR035965">
    <property type="entry name" value="PAS-like_dom_sf"/>
</dbReference>
<evidence type="ECO:0000256" key="2">
    <source>
        <dbReference type="ARBA" id="ARBA00004236"/>
    </source>
</evidence>
<evidence type="ECO:0000313" key="15">
    <source>
        <dbReference type="EMBL" id="SUU91068.1"/>
    </source>
</evidence>
<feature type="transmembrane region" description="Helical" evidence="13">
    <location>
        <begin position="89"/>
        <end position="108"/>
    </location>
</feature>
<dbReference type="Pfam" id="PF00512">
    <property type="entry name" value="HisKA"/>
    <property type="match status" value="1"/>
</dbReference>
<evidence type="ECO:0000256" key="7">
    <source>
        <dbReference type="ARBA" id="ARBA00022741"/>
    </source>
</evidence>
<evidence type="ECO:0000256" key="1">
    <source>
        <dbReference type="ARBA" id="ARBA00000085"/>
    </source>
</evidence>
<keyword evidence="10" id="KW-0902">Two-component regulatory system</keyword>
<keyword evidence="5" id="KW-0597">Phosphoprotein</keyword>
<dbReference type="SUPFAM" id="SSF55785">
    <property type="entry name" value="PYP-like sensor domain (PAS domain)"/>
    <property type="match status" value="1"/>
</dbReference>
<dbReference type="InterPro" id="IPR036097">
    <property type="entry name" value="HisK_dim/P_sf"/>
</dbReference>
<dbReference type="CDD" id="cd00082">
    <property type="entry name" value="HisKA"/>
    <property type="match status" value="1"/>
</dbReference>
<dbReference type="FunFam" id="3.30.565.10:FF:000023">
    <property type="entry name" value="PAS domain-containing sensor histidine kinase"/>
    <property type="match status" value="1"/>
</dbReference>
<dbReference type="EMBL" id="UFSM01000001">
    <property type="protein sequence ID" value="SUU91068.1"/>
    <property type="molecule type" value="Genomic_DNA"/>
</dbReference>
<dbReference type="Proteomes" id="UP000254701">
    <property type="component" value="Unassembled WGS sequence"/>
</dbReference>
<organism evidence="15 16">
    <name type="scientific">Aminobacter aminovorans</name>
    <name type="common">Chelatobacter heintzii</name>
    <dbReference type="NCBI Taxonomy" id="83263"/>
    <lineage>
        <taxon>Bacteria</taxon>
        <taxon>Pseudomonadati</taxon>
        <taxon>Pseudomonadota</taxon>
        <taxon>Alphaproteobacteria</taxon>
        <taxon>Hyphomicrobiales</taxon>
        <taxon>Phyllobacteriaceae</taxon>
        <taxon>Aminobacter</taxon>
    </lineage>
</organism>
<dbReference type="CDD" id="cd16922">
    <property type="entry name" value="HATPase_EvgS-ArcB-TorS-like"/>
    <property type="match status" value="1"/>
</dbReference>
<dbReference type="InterPro" id="IPR004358">
    <property type="entry name" value="Sig_transdc_His_kin-like_C"/>
</dbReference>
<feature type="transmembrane region" description="Helical" evidence="13">
    <location>
        <begin position="34"/>
        <end position="53"/>
    </location>
</feature>
<evidence type="ECO:0000256" key="9">
    <source>
        <dbReference type="ARBA" id="ARBA00022840"/>
    </source>
</evidence>
<keyword evidence="13" id="KW-0812">Transmembrane</keyword>
<sequence length="591" mass="63120">MTRYGEFSGAMAGGCDRLVHPSADGTERGRQRRLVGLLLAAPFLVAGAGVFLVSANLGAASTFAVIFAAFSLSWLAALLIAATGKTGQIGGTSLVVATVAIAAIVAAAGGLTSPATLLVAALPLEALWVWRTRKAAKFGAIAAVIALLSQGFLGSMPFAEGAAVSAWHWLLPAAWLATFAARASAFLDRRVERQDAPADMLEKLLKAVVLRVAHNGDVTDVSEQARTMLRLQPELLLGTALFDRIHVADRVGYLCALADMRDGAQLREVELRLRLPKQNENDAGDNFQPFVLELMKAEGQSFVAVVRNNDTVSDLRDQLATAADAVKSAELAKSNFLAAVSHELRTPLNAIIGFSDMLLHEMFGGFKEPRQQEYVGIVRDSGQHLLDVVNSILDVTKIESGCYAITPEPFRFRDAVDMCASMLALQAQAKSLDLVVEVAAGTGEVKADRRAVQQMLINLVSNAVKFTPDGGRVEIGAKRLGSRLHFWVSDTGIGIARDDLSRLGTPFTQIQNDYTRRFEGTGLGLSLVKGLVALHDGTMSIESAPGEGTTVTISLPIEGPAYRPEPARGELMKLPAGRNKEMRSGPLRKAS</sequence>
<keyword evidence="4" id="KW-1003">Cell membrane</keyword>
<evidence type="ECO:0000256" key="6">
    <source>
        <dbReference type="ARBA" id="ARBA00022679"/>
    </source>
</evidence>
<dbReference type="RefSeq" id="WP_245432064.1">
    <property type="nucleotide sequence ID" value="NZ_BAAAVY010000037.1"/>
</dbReference>
<dbReference type="Pfam" id="PF02518">
    <property type="entry name" value="HATPase_c"/>
    <property type="match status" value="1"/>
</dbReference>
<evidence type="ECO:0000259" key="14">
    <source>
        <dbReference type="PROSITE" id="PS50109"/>
    </source>
</evidence>
<dbReference type="EC" id="2.7.13.3" evidence="3"/>
<dbReference type="PROSITE" id="PS50109">
    <property type="entry name" value="HIS_KIN"/>
    <property type="match status" value="1"/>
</dbReference>
<dbReference type="InterPro" id="IPR003594">
    <property type="entry name" value="HATPase_dom"/>
</dbReference>
<dbReference type="InterPro" id="IPR036890">
    <property type="entry name" value="HATPase_C_sf"/>
</dbReference>
<dbReference type="AlphaFoldDB" id="A0A380WQD8"/>
<dbReference type="GO" id="GO:0000155">
    <property type="term" value="F:phosphorelay sensor kinase activity"/>
    <property type="evidence" value="ECO:0007669"/>
    <property type="project" value="InterPro"/>
</dbReference>
<feature type="domain" description="Histidine kinase" evidence="14">
    <location>
        <begin position="339"/>
        <end position="559"/>
    </location>
</feature>
<dbReference type="PANTHER" id="PTHR43047">
    <property type="entry name" value="TWO-COMPONENT HISTIDINE PROTEIN KINASE"/>
    <property type="match status" value="1"/>
</dbReference>
<dbReference type="Gene3D" id="3.30.565.10">
    <property type="entry name" value="Histidine kinase-like ATPase, C-terminal domain"/>
    <property type="match status" value="1"/>
</dbReference>
<evidence type="ECO:0000256" key="12">
    <source>
        <dbReference type="SAM" id="MobiDB-lite"/>
    </source>
</evidence>